<organism evidence="1 2">
    <name type="scientific">Bombardia bombarda</name>
    <dbReference type="NCBI Taxonomy" id="252184"/>
    <lineage>
        <taxon>Eukaryota</taxon>
        <taxon>Fungi</taxon>
        <taxon>Dikarya</taxon>
        <taxon>Ascomycota</taxon>
        <taxon>Pezizomycotina</taxon>
        <taxon>Sordariomycetes</taxon>
        <taxon>Sordariomycetidae</taxon>
        <taxon>Sordariales</taxon>
        <taxon>Lasiosphaeriaceae</taxon>
        <taxon>Bombardia</taxon>
    </lineage>
</organism>
<evidence type="ECO:0000313" key="1">
    <source>
        <dbReference type="EMBL" id="KAK0617803.1"/>
    </source>
</evidence>
<dbReference type="Proteomes" id="UP001174934">
    <property type="component" value="Unassembled WGS sequence"/>
</dbReference>
<accession>A0AA39WLV3</accession>
<evidence type="ECO:0000313" key="2">
    <source>
        <dbReference type="Proteomes" id="UP001174934"/>
    </source>
</evidence>
<dbReference type="AlphaFoldDB" id="A0AA39WLV3"/>
<protein>
    <submittedName>
        <fullName evidence="1">Uncharacterized protein</fullName>
    </submittedName>
</protein>
<proteinExistence type="predicted"/>
<keyword evidence="2" id="KW-1185">Reference proteome</keyword>
<name>A0AA39WLV3_9PEZI</name>
<dbReference type="EMBL" id="JAULSR010000005">
    <property type="protein sequence ID" value="KAK0617803.1"/>
    <property type="molecule type" value="Genomic_DNA"/>
</dbReference>
<comment type="caution">
    <text evidence="1">The sequence shown here is derived from an EMBL/GenBank/DDBJ whole genome shotgun (WGS) entry which is preliminary data.</text>
</comment>
<gene>
    <name evidence="1" type="ORF">B0T17DRAFT_535861</name>
</gene>
<reference evidence="1" key="1">
    <citation type="submission" date="2023-06" db="EMBL/GenBank/DDBJ databases">
        <title>Genome-scale phylogeny and comparative genomics of the fungal order Sordariales.</title>
        <authorList>
            <consortium name="Lawrence Berkeley National Laboratory"/>
            <person name="Hensen N."/>
            <person name="Bonometti L."/>
            <person name="Westerberg I."/>
            <person name="Brannstrom I.O."/>
            <person name="Guillou S."/>
            <person name="Cros-Aarteil S."/>
            <person name="Calhoun S."/>
            <person name="Haridas S."/>
            <person name="Kuo A."/>
            <person name="Mondo S."/>
            <person name="Pangilinan J."/>
            <person name="Riley R."/>
            <person name="LaButti K."/>
            <person name="Andreopoulos B."/>
            <person name="Lipzen A."/>
            <person name="Chen C."/>
            <person name="Yanf M."/>
            <person name="Daum C."/>
            <person name="Ng V."/>
            <person name="Clum A."/>
            <person name="Steindorff A."/>
            <person name="Ohm R."/>
            <person name="Martin F."/>
            <person name="Silar P."/>
            <person name="Natvig D."/>
            <person name="Lalanne C."/>
            <person name="Gautier V."/>
            <person name="Ament-velasquez S.L."/>
            <person name="Kruys A."/>
            <person name="Hutchinson M.I."/>
            <person name="Powell A.J."/>
            <person name="Barry K."/>
            <person name="Miller A.N."/>
            <person name="Grigoriev I.V."/>
            <person name="Debuchy R."/>
            <person name="Gladieux P."/>
            <person name="Thoren M.H."/>
            <person name="Johannesson H."/>
        </authorList>
    </citation>
    <scope>NUCLEOTIDE SEQUENCE</scope>
    <source>
        <strain evidence="1">SMH3391-2</strain>
    </source>
</reference>
<sequence>MACVEDLLYADNGPTDDYYAAETFTKQVRNQMGALKASIDSRIGFTCCGQPTNLGQFMQCMRPAVARTLWLCERWASTPLENRRACGWPDCRQFLPWECAWTDHKASDLRRWYCWQCKGNSVDAGHCLTETQECFPYLPEGQPALKPGR</sequence>